<feature type="transmembrane region" description="Helical" evidence="6">
    <location>
        <begin position="83"/>
        <end position="101"/>
    </location>
</feature>
<dbReference type="EMBL" id="JADBEG010000001">
    <property type="protein sequence ID" value="MBE1494096.1"/>
    <property type="molecule type" value="Genomic_DNA"/>
</dbReference>
<evidence type="ECO:0000313" key="8">
    <source>
        <dbReference type="EMBL" id="MBE1494096.1"/>
    </source>
</evidence>
<comment type="caution">
    <text evidence="8">The sequence shown here is derived from an EMBL/GenBank/DDBJ whole genome shotgun (WGS) entry which is preliminary data.</text>
</comment>
<dbReference type="Gene3D" id="1.20.1720.10">
    <property type="entry name" value="Multidrug resistance protein D"/>
    <property type="match status" value="1"/>
</dbReference>
<keyword evidence="2" id="KW-0813">Transport</keyword>
<feature type="domain" description="Major facilitator superfamily (MFS) profile" evidence="7">
    <location>
        <begin position="17"/>
        <end position="459"/>
    </location>
</feature>
<feature type="transmembrane region" description="Helical" evidence="6">
    <location>
        <begin position="207"/>
        <end position="230"/>
    </location>
</feature>
<feature type="transmembrane region" description="Helical" evidence="6">
    <location>
        <begin position="275"/>
        <end position="295"/>
    </location>
</feature>
<evidence type="ECO:0000256" key="5">
    <source>
        <dbReference type="ARBA" id="ARBA00023136"/>
    </source>
</evidence>
<proteinExistence type="predicted"/>
<organism evidence="8 9">
    <name type="scientific">Amycolatopsis lexingtonensis</name>
    <dbReference type="NCBI Taxonomy" id="218822"/>
    <lineage>
        <taxon>Bacteria</taxon>
        <taxon>Bacillati</taxon>
        <taxon>Actinomycetota</taxon>
        <taxon>Actinomycetes</taxon>
        <taxon>Pseudonocardiales</taxon>
        <taxon>Pseudonocardiaceae</taxon>
        <taxon>Amycolatopsis</taxon>
    </lineage>
</organism>
<comment type="subcellular location">
    <subcellularLocation>
        <location evidence="1">Cell membrane</location>
        <topology evidence="1">Multi-pass membrane protein</topology>
    </subcellularLocation>
</comment>
<dbReference type="InterPro" id="IPR011701">
    <property type="entry name" value="MFS"/>
</dbReference>
<evidence type="ECO:0000256" key="3">
    <source>
        <dbReference type="ARBA" id="ARBA00022692"/>
    </source>
</evidence>
<feature type="transmembrane region" description="Helical" evidence="6">
    <location>
        <begin position="401"/>
        <end position="421"/>
    </location>
</feature>
<reference evidence="8 9" key="1">
    <citation type="submission" date="2020-10" db="EMBL/GenBank/DDBJ databases">
        <title>Sequencing the genomes of 1000 actinobacteria strains.</title>
        <authorList>
            <person name="Klenk H.-P."/>
        </authorList>
    </citation>
    <scope>NUCLEOTIDE SEQUENCE [LARGE SCALE GENOMIC DNA]</scope>
    <source>
        <strain evidence="8 9">DSM 44653</strain>
    </source>
</reference>
<dbReference type="InterPro" id="IPR020846">
    <property type="entry name" value="MFS_dom"/>
</dbReference>
<feature type="transmembrane region" description="Helical" evidence="6">
    <location>
        <begin position="107"/>
        <end position="129"/>
    </location>
</feature>
<feature type="transmembrane region" description="Helical" evidence="6">
    <location>
        <begin position="141"/>
        <end position="170"/>
    </location>
</feature>
<dbReference type="Pfam" id="PF07690">
    <property type="entry name" value="MFS_1"/>
    <property type="match status" value="1"/>
</dbReference>
<sequence length="472" mass="49197">MKTVAGTPGRIAPGWRYLTPLVLGSALNPINSSVLATALVAIGQAFRVNAASAAGLVAALYLASAIGQPAMGKLAERFGARKTFLSGLVLVAAGGLLGALAENFTLLLIARAVLGIGTAAGYPTAMMLVRRWAAENPGGRAEGAIGALAIAGQTSATIGLPLGGLLVAFGGWRVTFLINVPLALLTLATALRWLPRRSRERESSVPLARALDLPGMALFAAAIASLIVFLQDLHHPRWVLAGLVVVLGAVLLWWETRAAHPFIDVRMLVRNRALSATYVRVAIMFLLSYCILYGFTQWLEQGRHLTASTAGYVMVPMSVVAALLAIPFSRGGKVRTCLLATGIAAVVGPACLLTFHATTPIWLLIAVTMAFAVISGLGVIGNQAALYHQAPAETIGVAAGLLRTFTYIGAILSSSLIGVAYGERASDEGLHTVALVLTVLGAVLLVLTALALRQLPRSQDAGDAKSDRAEKP</sequence>
<dbReference type="Proteomes" id="UP000631670">
    <property type="component" value="Unassembled WGS sequence"/>
</dbReference>
<gene>
    <name evidence="8" type="ORF">H4696_001196</name>
</gene>
<evidence type="ECO:0000256" key="4">
    <source>
        <dbReference type="ARBA" id="ARBA00022989"/>
    </source>
</evidence>
<feature type="transmembrane region" description="Helical" evidence="6">
    <location>
        <begin position="236"/>
        <end position="254"/>
    </location>
</feature>
<keyword evidence="5 6" id="KW-0472">Membrane</keyword>
<dbReference type="PANTHER" id="PTHR42718:SF9">
    <property type="entry name" value="MAJOR FACILITATOR SUPERFAMILY MULTIDRUG TRANSPORTER MFSC"/>
    <property type="match status" value="1"/>
</dbReference>
<name>A0ABR9HT34_9PSEU</name>
<evidence type="ECO:0000259" key="7">
    <source>
        <dbReference type="PROSITE" id="PS50850"/>
    </source>
</evidence>
<dbReference type="PROSITE" id="PS50850">
    <property type="entry name" value="MFS"/>
    <property type="match status" value="1"/>
</dbReference>
<feature type="transmembrane region" description="Helical" evidence="6">
    <location>
        <begin position="307"/>
        <end position="326"/>
    </location>
</feature>
<feature type="transmembrane region" description="Helical" evidence="6">
    <location>
        <begin position="48"/>
        <end position="71"/>
    </location>
</feature>
<evidence type="ECO:0000256" key="6">
    <source>
        <dbReference type="SAM" id="Phobius"/>
    </source>
</evidence>
<feature type="transmembrane region" description="Helical" evidence="6">
    <location>
        <begin position="338"/>
        <end position="355"/>
    </location>
</feature>
<feature type="transmembrane region" description="Helical" evidence="6">
    <location>
        <begin position="21"/>
        <end position="42"/>
    </location>
</feature>
<feature type="transmembrane region" description="Helical" evidence="6">
    <location>
        <begin position="176"/>
        <end position="195"/>
    </location>
</feature>
<keyword evidence="4 6" id="KW-1133">Transmembrane helix</keyword>
<keyword evidence="3 6" id="KW-0812">Transmembrane</keyword>
<dbReference type="PANTHER" id="PTHR42718">
    <property type="entry name" value="MAJOR FACILITATOR SUPERFAMILY MULTIDRUG TRANSPORTER MFSC"/>
    <property type="match status" value="1"/>
</dbReference>
<dbReference type="Gene3D" id="1.20.1250.20">
    <property type="entry name" value="MFS general substrate transporter like domains"/>
    <property type="match status" value="1"/>
</dbReference>
<evidence type="ECO:0000313" key="9">
    <source>
        <dbReference type="Proteomes" id="UP000631670"/>
    </source>
</evidence>
<dbReference type="InterPro" id="IPR036259">
    <property type="entry name" value="MFS_trans_sf"/>
</dbReference>
<dbReference type="SUPFAM" id="SSF103473">
    <property type="entry name" value="MFS general substrate transporter"/>
    <property type="match status" value="1"/>
</dbReference>
<evidence type="ECO:0000256" key="1">
    <source>
        <dbReference type="ARBA" id="ARBA00004651"/>
    </source>
</evidence>
<feature type="transmembrane region" description="Helical" evidence="6">
    <location>
        <begin position="433"/>
        <end position="452"/>
    </location>
</feature>
<protein>
    <submittedName>
        <fullName evidence="8">MFS family permease</fullName>
    </submittedName>
</protein>
<feature type="transmembrane region" description="Helical" evidence="6">
    <location>
        <begin position="361"/>
        <end position="380"/>
    </location>
</feature>
<dbReference type="RefSeq" id="WP_211299609.1">
    <property type="nucleotide sequence ID" value="NZ_JADBEG010000001.1"/>
</dbReference>
<accession>A0ABR9HT34</accession>
<evidence type="ECO:0000256" key="2">
    <source>
        <dbReference type="ARBA" id="ARBA00022448"/>
    </source>
</evidence>
<keyword evidence="9" id="KW-1185">Reference proteome</keyword>